<sequence>MSENDEIVQVHRQGAVAIVTMNYPQRRNAFSLKMRLALLDTFQTLFHDDSESRAIVLTGAQGNFCSGGDLSEMTSVNPSLLAMRERIAIGTRLFRLMYCGTKPVIAAVEGSCVGAGISLAAACDLTVGSAKAKLSCSFVKVGLIPDTGVLWTLPQKVGAGKARELMLSGATFEGAEAGRIGLFNQVVEPGSALEHAVARATQIAQYPPVTVALLRASLVNGGNTLNAAWRREVDLNPLTRQTEDHLEAVAAFMEKRQPTFSGS</sequence>
<name>A0ABY9FP58_9PSED</name>
<dbReference type="PANTHER" id="PTHR43802">
    <property type="entry name" value="ENOYL-COA HYDRATASE"/>
    <property type="match status" value="1"/>
</dbReference>
<evidence type="ECO:0000313" key="3">
    <source>
        <dbReference type="Proteomes" id="UP001236748"/>
    </source>
</evidence>
<organism evidence="2 3">
    <name type="scientific">Pseudomonas lurida</name>
    <dbReference type="NCBI Taxonomy" id="244566"/>
    <lineage>
        <taxon>Bacteria</taxon>
        <taxon>Pseudomonadati</taxon>
        <taxon>Pseudomonadota</taxon>
        <taxon>Gammaproteobacteria</taxon>
        <taxon>Pseudomonadales</taxon>
        <taxon>Pseudomonadaceae</taxon>
        <taxon>Pseudomonas</taxon>
    </lineage>
</organism>
<comment type="similarity">
    <text evidence="1">Belongs to the enoyl-CoA hydratase/isomerase family.</text>
</comment>
<dbReference type="EMBL" id="CP117450">
    <property type="protein sequence ID" value="WLH05092.1"/>
    <property type="molecule type" value="Genomic_DNA"/>
</dbReference>
<dbReference type="Gene3D" id="1.10.12.10">
    <property type="entry name" value="Lyase 2-enoyl-coa Hydratase, Chain A, domain 2"/>
    <property type="match status" value="1"/>
</dbReference>
<keyword evidence="3" id="KW-1185">Reference proteome</keyword>
<dbReference type="InterPro" id="IPR014748">
    <property type="entry name" value="Enoyl-CoA_hydra_C"/>
</dbReference>
<dbReference type="Proteomes" id="UP001236748">
    <property type="component" value="Chromosome"/>
</dbReference>
<dbReference type="PANTHER" id="PTHR43802:SF1">
    <property type="entry name" value="IP11341P-RELATED"/>
    <property type="match status" value="1"/>
</dbReference>
<evidence type="ECO:0000313" key="2">
    <source>
        <dbReference type="EMBL" id="WLH05092.1"/>
    </source>
</evidence>
<dbReference type="RefSeq" id="WP_047542235.1">
    <property type="nucleotide sequence ID" value="NZ_CP117450.1"/>
</dbReference>
<dbReference type="CDD" id="cd06558">
    <property type="entry name" value="crotonase-like"/>
    <property type="match status" value="1"/>
</dbReference>
<dbReference type="SUPFAM" id="SSF52096">
    <property type="entry name" value="ClpP/crotonase"/>
    <property type="match status" value="1"/>
</dbReference>
<dbReference type="InterPro" id="IPR029045">
    <property type="entry name" value="ClpP/crotonase-like_dom_sf"/>
</dbReference>
<accession>A0ABY9FP58</accession>
<dbReference type="Pfam" id="PF00378">
    <property type="entry name" value="ECH_1"/>
    <property type="match status" value="1"/>
</dbReference>
<protein>
    <submittedName>
        <fullName evidence="2">Enoyl-CoA hydratase/isomerase family protein</fullName>
    </submittedName>
</protein>
<gene>
    <name evidence="2" type="ORF">PSH67_19875</name>
</gene>
<dbReference type="InterPro" id="IPR001753">
    <property type="entry name" value="Enoyl-CoA_hydra/iso"/>
</dbReference>
<evidence type="ECO:0000256" key="1">
    <source>
        <dbReference type="ARBA" id="ARBA00005254"/>
    </source>
</evidence>
<reference evidence="2 3" key="1">
    <citation type="submission" date="2023-02" db="EMBL/GenBank/DDBJ databases">
        <title>Evolution of Hrp T3SS in non-pathogenic Pseudomonas fluorescens.</title>
        <authorList>
            <person name="Liao K."/>
            <person name="Wei H."/>
            <person name="Gu Y."/>
        </authorList>
    </citation>
    <scope>NUCLEOTIDE SEQUENCE [LARGE SCALE GENOMIC DNA]</scope>
    <source>
        <strain evidence="2 3">FP2043</strain>
    </source>
</reference>
<proteinExistence type="inferred from homology"/>
<dbReference type="Gene3D" id="3.90.226.10">
    <property type="entry name" value="2-enoyl-CoA Hydratase, Chain A, domain 1"/>
    <property type="match status" value="1"/>
</dbReference>